<feature type="signal peptide" evidence="1">
    <location>
        <begin position="1"/>
        <end position="18"/>
    </location>
</feature>
<dbReference type="HOGENOM" id="CLU_1706032_0_0_1"/>
<keyword evidence="3" id="KW-1185">Reference proteome</keyword>
<dbReference type="KEGG" id="dpx:DAPPUDRAFT_101679"/>
<dbReference type="Gene3D" id="3.50.4.10">
    <property type="entry name" value="Hepatocyte Growth Factor"/>
    <property type="match status" value="1"/>
</dbReference>
<dbReference type="EMBL" id="GL732540">
    <property type="protein sequence ID" value="EFX82211.1"/>
    <property type="molecule type" value="Genomic_DNA"/>
</dbReference>
<feature type="chain" id="PRO_5003240253" description="Apple domain-containing protein" evidence="1">
    <location>
        <begin position="19"/>
        <end position="157"/>
    </location>
</feature>
<evidence type="ECO:0000313" key="3">
    <source>
        <dbReference type="Proteomes" id="UP000000305"/>
    </source>
</evidence>
<evidence type="ECO:0000313" key="2">
    <source>
        <dbReference type="EMBL" id="EFX82211.1"/>
    </source>
</evidence>
<evidence type="ECO:0008006" key="4">
    <source>
        <dbReference type="Google" id="ProtNLM"/>
    </source>
</evidence>
<proteinExistence type="predicted"/>
<name>E9GE63_DAPPU</name>
<reference evidence="2 3" key="1">
    <citation type="journal article" date="2011" name="Science">
        <title>The ecoresponsive genome of Daphnia pulex.</title>
        <authorList>
            <person name="Colbourne J.K."/>
            <person name="Pfrender M.E."/>
            <person name="Gilbert D."/>
            <person name="Thomas W.K."/>
            <person name="Tucker A."/>
            <person name="Oakley T.H."/>
            <person name="Tokishita S."/>
            <person name="Aerts A."/>
            <person name="Arnold G.J."/>
            <person name="Basu M.K."/>
            <person name="Bauer D.J."/>
            <person name="Caceres C.E."/>
            <person name="Carmel L."/>
            <person name="Casola C."/>
            <person name="Choi J.H."/>
            <person name="Detter J.C."/>
            <person name="Dong Q."/>
            <person name="Dusheyko S."/>
            <person name="Eads B.D."/>
            <person name="Frohlich T."/>
            <person name="Geiler-Samerotte K.A."/>
            <person name="Gerlach D."/>
            <person name="Hatcher P."/>
            <person name="Jogdeo S."/>
            <person name="Krijgsveld J."/>
            <person name="Kriventseva E.V."/>
            <person name="Kultz D."/>
            <person name="Laforsch C."/>
            <person name="Lindquist E."/>
            <person name="Lopez J."/>
            <person name="Manak J.R."/>
            <person name="Muller J."/>
            <person name="Pangilinan J."/>
            <person name="Patwardhan R.P."/>
            <person name="Pitluck S."/>
            <person name="Pritham E.J."/>
            <person name="Rechtsteiner A."/>
            <person name="Rho M."/>
            <person name="Rogozin I.B."/>
            <person name="Sakarya O."/>
            <person name="Salamov A."/>
            <person name="Schaack S."/>
            <person name="Shapiro H."/>
            <person name="Shiga Y."/>
            <person name="Skalitzky C."/>
            <person name="Smith Z."/>
            <person name="Souvorov A."/>
            <person name="Sung W."/>
            <person name="Tang Z."/>
            <person name="Tsuchiya D."/>
            <person name="Tu H."/>
            <person name="Vos H."/>
            <person name="Wang M."/>
            <person name="Wolf Y.I."/>
            <person name="Yamagata H."/>
            <person name="Yamada T."/>
            <person name="Ye Y."/>
            <person name="Shaw J.R."/>
            <person name="Andrews J."/>
            <person name="Crease T.J."/>
            <person name="Tang H."/>
            <person name="Lucas S.M."/>
            <person name="Robertson H.M."/>
            <person name="Bork P."/>
            <person name="Koonin E.V."/>
            <person name="Zdobnov E.M."/>
            <person name="Grigoriev I.V."/>
            <person name="Lynch M."/>
            <person name="Boore J.L."/>
        </authorList>
    </citation>
    <scope>NUCLEOTIDE SEQUENCE [LARGE SCALE GENOMIC DNA]</scope>
</reference>
<dbReference type="PhylomeDB" id="E9GE63"/>
<dbReference type="SUPFAM" id="SSF57414">
    <property type="entry name" value="Hairpin loop containing domain-like"/>
    <property type="match status" value="1"/>
</dbReference>
<accession>E9GE63</accession>
<evidence type="ECO:0000256" key="1">
    <source>
        <dbReference type="SAM" id="SignalP"/>
    </source>
</evidence>
<gene>
    <name evidence="2" type="ORF">DAPPUDRAFT_101679</name>
</gene>
<organism evidence="2 3">
    <name type="scientific">Daphnia pulex</name>
    <name type="common">Water flea</name>
    <dbReference type="NCBI Taxonomy" id="6669"/>
    <lineage>
        <taxon>Eukaryota</taxon>
        <taxon>Metazoa</taxon>
        <taxon>Ecdysozoa</taxon>
        <taxon>Arthropoda</taxon>
        <taxon>Crustacea</taxon>
        <taxon>Branchiopoda</taxon>
        <taxon>Diplostraca</taxon>
        <taxon>Cladocera</taxon>
        <taxon>Anomopoda</taxon>
        <taxon>Daphniidae</taxon>
        <taxon>Daphnia</taxon>
    </lineage>
</organism>
<sequence length="157" mass="16985">MSKVYWLFFLLVAGDVRAEVNPEELLEVKTTSDDLAKSEERCGIVNPSTTNRNIPSVTYSTNCDFCDHALYTVTCIPNAFACAALCAGDRLCSHFTYVGNLNRGTCRLKSAIGSGGSWASSVKAPSPYICGYIPSRALVDVFLNICVGTDITGVVRR</sequence>
<dbReference type="AlphaFoldDB" id="E9GE63"/>
<protein>
    <recommendedName>
        <fullName evidence="4">Apple domain-containing protein</fullName>
    </recommendedName>
</protein>
<dbReference type="Proteomes" id="UP000000305">
    <property type="component" value="Unassembled WGS sequence"/>
</dbReference>
<dbReference type="InParanoid" id="E9GE63"/>
<keyword evidence="1" id="KW-0732">Signal</keyword>
<dbReference type="OrthoDB" id="6374629at2759"/>